<dbReference type="Gene3D" id="2.40.30.10">
    <property type="entry name" value="Translation factors"/>
    <property type="match status" value="1"/>
</dbReference>
<sequence>MIRPIGRWATVLLIFCLNYAQGLSRTQEFQRYDGWYNNLANPDWGTAGSRLHRDAPSNYKDGVYMMNNSLPSARIISDLVFKGPSGIPNKRNMTTMLAFFSQVVAYEIMASTSVGCPLEIEKIPVPRCDPVFDVNCEGETAIPFSRARYDKETGHGFNSPREQINERTAWIDASFIYSTQEPWVATQRSFKNGRLLEGPMPGYPPFNNPHIPLNNPPPPQIHRLMSPDRLFILGDSRVNENPGLLSFGLILYRWHNIQADRIQAAHPDWTDEEVFQAARRFLIAVLQKIILYDFLPALLGKGVTISPYNKYMPHVPPGISHAFSAAAFRFPHSIVPSAMLLRKRGHECEFRNEVGGYPALRLCQNWWNAQDIVREYSVDEIILGMASQIAEADDNVVVEDLRDYIFGPMHFTRLDVVSSSIMRGRDNGLPSYNTMRRTFGLATRDWHEINPQQYSNNSKMFDDLASLYNGDIGSLDAYVGGMLEGSDNGPGELFSAIIKDQFIRLRDSDRFWFENPLNGLFTNEEILQIHNVTLRDIIKDTTDISENMLQKDVFFWRNGDPCPQPFQVNNTGLEPCVPFMRFDHFTGNEVTYIFTLIGLACIPLACIGIGYLLVQQRIKMGWEVSFDQLSATAIDDEPKKDRYSVRAFEWLQEELVRQVVIEFSKGCMIVRKPRGGKLRKIFFPKMNKVQIIHSEPNASTMHGPYVLIRVPKTHDCVIRLPSDKHLPDFLANLEKTAKPLEAEIEITTERNDQLLARAETKQRRQDRLDHFFREAYARAFNHPELKDVSQSEEEDPDEVLKETITRYELAQAMGMREDDLFVQRMFAVTAHQNSDCLSFAEFLEVLKKFSNGTIKEKCELLFSMCDVNGDGKVNRTEFIDFLKSLKSAAGVKLSEISQTDVIESVLYRSGITRDNEWITKADFESILSQTETQIGRVPPVGLDFRGAKMKVNLQETASLSSFAVPIEHHSLTKTFFGSIAAFMETYRQHIAIMFIYICVNIIVFTERFWHFRYEVEHRDLRRVMGAGIAITRGAAAGISFNMALILLTVCRNVITVVRDTPLGEFIPFDSAISFHKIVAYFALFWSIVHTVGHCVNFYHVATQSQEGLQCLFQEAVFGSNFLPSISYWFYGTITGLTGIALIIVISIIYVFAIPSFMKRAYHAFRLTHLLNIAFYALTLLHGLPKLLDSPKFWYYIIGPVCVFVIDRIMGMRQEYKQLQVLNASLLPSDIIYLQFKRPASFIFRSGQWVRISSPAFSCSFNESHAFSLASAPQAPTLELYIKVINYLITLTSCLPILIRPLDLGLGSCAVKLFEPKQTIHPIHCFT</sequence>
<keyword evidence="13" id="KW-0175">Coiled coil</keyword>
<feature type="transmembrane region" description="Helical" evidence="14">
    <location>
        <begin position="1163"/>
        <end position="1180"/>
    </location>
</feature>
<dbReference type="PANTHER" id="PTHR11475">
    <property type="entry name" value="OXIDASE/PEROXIDASE"/>
    <property type="match status" value="1"/>
</dbReference>
<dbReference type="InterPro" id="IPR017927">
    <property type="entry name" value="FAD-bd_FR_type"/>
</dbReference>
<dbReference type="PROSITE" id="PS50222">
    <property type="entry name" value="EF_HAND_2"/>
    <property type="match status" value="1"/>
</dbReference>
<comment type="caution">
    <text evidence="18">The sequence shown here is derived from an EMBL/GenBank/DDBJ whole genome shotgun (WGS) entry which is preliminary data.</text>
</comment>
<evidence type="ECO:0000256" key="1">
    <source>
        <dbReference type="ARBA" id="ARBA00004141"/>
    </source>
</evidence>
<feature type="binding site" description="axial binding residue" evidence="12">
    <location>
        <position position="332"/>
    </location>
    <ligand>
        <name>heme b</name>
        <dbReference type="ChEBI" id="CHEBI:60344"/>
    </ligand>
    <ligandPart>
        <name>Fe</name>
        <dbReference type="ChEBI" id="CHEBI:18248"/>
    </ligandPart>
</feature>
<dbReference type="EMBL" id="LIAE01006288">
    <property type="protein sequence ID" value="PAV91839.1"/>
    <property type="molecule type" value="Genomic_DNA"/>
</dbReference>
<dbReference type="InterPro" id="IPR002048">
    <property type="entry name" value="EF_hand_dom"/>
</dbReference>
<dbReference type="CDD" id="cd00051">
    <property type="entry name" value="EFh"/>
    <property type="match status" value="1"/>
</dbReference>
<feature type="transmembrane region" description="Helical" evidence="14">
    <location>
        <begin position="590"/>
        <end position="614"/>
    </location>
</feature>
<feature type="chain" id="PRO_5013081692" description="NAD(P)H oxidase (H2O2-forming)" evidence="15">
    <location>
        <begin position="25"/>
        <end position="1326"/>
    </location>
</feature>
<evidence type="ECO:0000256" key="14">
    <source>
        <dbReference type="SAM" id="Phobius"/>
    </source>
</evidence>
<name>A0A2A2M0A0_9BILA</name>
<keyword evidence="6" id="KW-0106">Calcium</keyword>
<evidence type="ECO:0000256" key="13">
    <source>
        <dbReference type="SAM" id="Coils"/>
    </source>
</evidence>
<feature type="transmembrane region" description="Helical" evidence="14">
    <location>
        <begin position="1077"/>
        <end position="1098"/>
    </location>
</feature>
<dbReference type="GO" id="GO:0016020">
    <property type="term" value="C:membrane"/>
    <property type="evidence" value="ECO:0007669"/>
    <property type="project" value="UniProtKB-SubCell"/>
</dbReference>
<evidence type="ECO:0000313" key="19">
    <source>
        <dbReference type="Proteomes" id="UP000218231"/>
    </source>
</evidence>
<dbReference type="InterPro" id="IPR013130">
    <property type="entry name" value="Fe3_Rdtase_TM_dom"/>
</dbReference>
<keyword evidence="12" id="KW-0349">Heme</keyword>
<dbReference type="InterPro" id="IPR018247">
    <property type="entry name" value="EF_Hand_1_Ca_BS"/>
</dbReference>
<dbReference type="Gene3D" id="1.10.640.10">
    <property type="entry name" value="Haem peroxidase domain superfamily, animal type"/>
    <property type="match status" value="1"/>
</dbReference>
<feature type="signal peptide" evidence="15">
    <location>
        <begin position="1"/>
        <end position="24"/>
    </location>
</feature>
<evidence type="ECO:0000313" key="18">
    <source>
        <dbReference type="EMBL" id="PAV91839.1"/>
    </source>
</evidence>
<evidence type="ECO:0000256" key="3">
    <source>
        <dbReference type="ARBA" id="ARBA00012698"/>
    </source>
</evidence>
<dbReference type="InterPro" id="IPR037120">
    <property type="entry name" value="Haem_peroxidase_sf_animal"/>
</dbReference>
<feature type="domain" description="EF-hand" evidence="16">
    <location>
        <begin position="853"/>
        <end position="888"/>
    </location>
</feature>
<evidence type="ECO:0000256" key="10">
    <source>
        <dbReference type="ARBA" id="ARBA00047455"/>
    </source>
</evidence>
<comment type="similarity">
    <text evidence="2">In the N-terminal section; belongs to the peroxidase family.</text>
</comment>
<dbReference type="PRINTS" id="PR00457">
    <property type="entry name" value="ANPEROXIDASE"/>
</dbReference>
<dbReference type="GO" id="GO:0016174">
    <property type="term" value="F:NAD(P)H oxidase H2O2-forming activity"/>
    <property type="evidence" value="ECO:0007669"/>
    <property type="project" value="UniProtKB-EC"/>
</dbReference>
<keyword evidence="9" id="KW-0376">Hydrogen peroxide</keyword>
<evidence type="ECO:0000256" key="7">
    <source>
        <dbReference type="ARBA" id="ARBA00022989"/>
    </source>
</evidence>
<dbReference type="GO" id="GO:0006979">
    <property type="term" value="P:response to oxidative stress"/>
    <property type="evidence" value="ECO:0007669"/>
    <property type="project" value="InterPro"/>
</dbReference>
<accession>A0A2A2M0A0</accession>
<gene>
    <name evidence="18" type="ORF">WR25_15597</name>
</gene>
<dbReference type="InterPro" id="IPR013112">
    <property type="entry name" value="FAD-bd_8"/>
</dbReference>
<feature type="transmembrane region" description="Helical" evidence="14">
    <location>
        <begin position="990"/>
        <end position="1009"/>
    </location>
</feature>
<comment type="subcellular location">
    <subcellularLocation>
        <location evidence="1">Membrane</location>
        <topology evidence="1">Multi-pass membrane protein</topology>
    </subcellularLocation>
</comment>
<dbReference type="EC" id="1.6.3.1" evidence="3"/>
<feature type="transmembrane region" description="Helical" evidence="14">
    <location>
        <begin position="1029"/>
        <end position="1049"/>
    </location>
</feature>
<keyword evidence="4" id="KW-0575">Peroxidase</keyword>
<evidence type="ECO:0000256" key="9">
    <source>
        <dbReference type="ARBA" id="ARBA00023324"/>
    </source>
</evidence>
<evidence type="ECO:0000256" key="6">
    <source>
        <dbReference type="ARBA" id="ARBA00022837"/>
    </source>
</evidence>
<dbReference type="PROSITE" id="PS51384">
    <property type="entry name" value="FAD_FR"/>
    <property type="match status" value="1"/>
</dbReference>
<keyword evidence="4" id="KW-0560">Oxidoreductase</keyword>
<dbReference type="GO" id="GO:0005509">
    <property type="term" value="F:calcium ion binding"/>
    <property type="evidence" value="ECO:0007669"/>
    <property type="project" value="InterPro"/>
</dbReference>
<dbReference type="GO" id="GO:0042744">
    <property type="term" value="P:hydrogen peroxide catabolic process"/>
    <property type="evidence" value="ECO:0007669"/>
    <property type="project" value="UniProtKB-KW"/>
</dbReference>
<reference evidence="18 19" key="1">
    <citation type="journal article" date="2017" name="Curr. Biol.">
        <title>Genome architecture and evolution of a unichromosomal asexual nematode.</title>
        <authorList>
            <person name="Fradin H."/>
            <person name="Zegar C."/>
            <person name="Gutwein M."/>
            <person name="Lucas J."/>
            <person name="Kovtun M."/>
            <person name="Corcoran D."/>
            <person name="Baugh L.R."/>
            <person name="Kiontke K."/>
            <person name="Gunsalus K."/>
            <person name="Fitch D.H."/>
            <person name="Piano F."/>
        </authorList>
    </citation>
    <scope>NUCLEOTIDE SEQUENCE [LARGE SCALE GENOMIC DNA]</scope>
    <source>
        <strain evidence="18">PF1309</strain>
    </source>
</reference>
<dbReference type="InterPro" id="IPR011992">
    <property type="entry name" value="EF-hand-dom_pair"/>
</dbReference>
<evidence type="ECO:0000256" key="2">
    <source>
        <dbReference type="ARBA" id="ARBA00005644"/>
    </source>
</evidence>
<evidence type="ECO:0000259" key="16">
    <source>
        <dbReference type="PROSITE" id="PS50222"/>
    </source>
</evidence>
<dbReference type="GO" id="GO:0020037">
    <property type="term" value="F:heme binding"/>
    <property type="evidence" value="ECO:0007669"/>
    <property type="project" value="InterPro"/>
</dbReference>
<evidence type="ECO:0000259" key="17">
    <source>
        <dbReference type="PROSITE" id="PS51384"/>
    </source>
</evidence>
<evidence type="ECO:0000256" key="8">
    <source>
        <dbReference type="ARBA" id="ARBA00023136"/>
    </source>
</evidence>
<comment type="catalytic activity">
    <reaction evidence="11">
        <text>NADPH + O2 + H(+) = H2O2 + NADP(+)</text>
        <dbReference type="Rhea" id="RHEA:11260"/>
        <dbReference type="ChEBI" id="CHEBI:15378"/>
        <dbReference type="ChEBI" id="CHEBI:15379"/>
        <dbReference type="ChEBI" id="CHEBI:16240"/>
        <dbReference type="ChEBI" id="CHEBI:57783"/>
        <dbReference type="ChEBI" id="CHEBI:58349"/>
        <dbReference type="EC" id="1.6.3.1"/>
    </reaction>
</comment>
<evidence type="ECO:0000256" key="5">
    <source>
        <dbReference type="ARBA" id="ARBA00022692"/>
    </source>
</evidence>
<proteinExistence type="inferred from homology"/>
<dbReference type="SUPFAM" id="SSF48113">
    <property type="entry name" value="Heme-dependent peroxidases"/>
    <property type="match status" value="1"/>
</dbReference>
<keyword evidence="12" id="KW-0408">Iron</keyword>
<dbReference type="FunFam" id="1.10.640.10:FF:000004">
    <property type="entry name" value="Dual oxidase 2"/>
    <property type="match status" value="1"/>
</dbReference>
<keyword evidence="5 14" id="KW-0812">Transmembrane</keyword>
<feature type="transmembrane region" description="Helical" evidence="14">
    <location>
        <begin position="1127"/>
        <end position="1151"/>
    </location>
</feature>
<evidence type="ECO:0000256" key="15">
    <source>
        <dbReference type="SAM" id="SignalP"/>
    </source>
</evidence>
<dbReference type="InterPro" id="IPR017938">
    <property type="entry name" value="Riboflavin_synthase-like_b-brl"/>
</dbReference>
<dbReference type="Pfam" id="PF03098">
    <property type="entry name" value="An_peroxidase"/>
    <property type="match status" value="1"/>
</dbReference>
<dbReference type="InterPro" id="IPR010255">
    <property type="entry name" value="Haem_peroxidase_sf"/>
</dbReference>
<dbReference type="OrthoDB" id="6019201at2759"/>
<feature type="domain" description="FAD-binding FR-type" evidence="17">
    <location>
        <begin position="1213"/>
        <end position="1322"/>
    </location>
</feature>
<dbReference type="SMART" id="SM00054">
    <property type="entry name" value="EFh"/>
    <property type="match status" value="1"/>
</dbReference>
<protein>
    <recommendedName>
        <fullName evidence="3">NAD(P)H oxidase (H2O2-forming)</fullName>
        <ecNumber evidence="3">1.6.3.1</ecNumber>
    </recommendedName>
</protein>
<organism evidence="18 19">
    <name type="scientific">Diploscapter pachys</name>
    <dbReference type="NCBI Taxonomy" id="2018661"/>
    <lineage>
        <taxon>Eukaryota</taxon>
        <taxon>Metazoa</taxon>
        <taxon>Ecdysozoa</taxon>
        <taxon>Nematoda</taxon>
        <taxon>Chromadorea</taxon>
        <taxon>Rhabditida</taxon>
        <taxon>Rhabditina</taxon>
        <taxon>Rhabditomorpha</taxon>
        <taxon>Rhabditoidea</taxon>
        <taxon>Rhabditidae</taxon>
        <taxon>Diploscapter</taxon>
    </lineage>
</organism>
<dbReference type="Pfam" id="PF08022">
    <property type="entry name" value="FAD_binding_8"/>
    <property type="match status" value="1"/>
</dbReference>
<dbReference type="PROSITE" id="PS00018">
    <property type="entry name" value="EF_HAND_1"/>
    <property type="match status" value="1"/>
</dbReference>
<feature type="transmembrane region" description="Helical" evidence="14">
    <location>
        <begin position="1192"/>
        <end position="1209"/>
    </location>
</feature>
<dbReference type="PROSITE" id="PS50292">
    <property type="entry name" value="PEROXIDASE_3"/>
    <property type="match status" value="1"/>
</dbReference>
<dbReference type="SFLD" id="SFLDG01169">
    <property type="entry name" value="NADPH_oxidase_subgroup_(NOX)"/>
    <property type="match status" value="1"/>
</dbReference>
<dbReference type="Proteomes" id="UP000218231">
    <property type="component" value="Unassembled WGS sequence"/>
</dbReference>
<keyword evidence="19" id="KW-1185">Reference proteome</keyword>
<dbReference type="Pfam" id="PF01794">
    <property type="entry name" value="Ferric_reduct"/>
    <property type="match status" value="1"/>
</dbReference>
<comment type="catalytic activity">
    <reaction evidence="10">
        <text>NADH + O2 + H(+) = H2O2 + NAD(+)</text>
        <dbReference type="Rhea" id="RHEA:11264"/>
        <dbReference type="ChEBI" id="CHEBI:15378"/>
        <dbReference type="ChEBI" id="CHEBI:15379"/>
        <dbReference type="ChEBI" id="CHEBI:16240"/>
        <dbReference type="ChEBI" id="CHEBI:57540"/>
        <dbReference type="ChEBI" id="CHEBI:57945"/>
        <dbReference type="EC" id="1.6.3.1"/>
    </reaction>
</comment>
<keyword evidence="15" id="KW-0732">Signal</keyword>
<dbReference type="SUPFAM" id="SSF47473">
    <property type="entry name" value="EF-hand"/>
    <property type="match status" value="1"/>
</dbReference>
<dbReference type="STRING" id="2018661.A0A2A2M0A0"/>
<evidence type="ECO:0000256" key="11">
    <source>
        <dbReference type="ARBA" id="ARBA00048762"/>
    </source>
</evidence>
<dbReference type="PANTHER" id="PTHR11475:SF144">
    <property type="entry name" value="NAD(P)H OXIDASE (H2O2-FORMING)"/>
    <property type="match status" value="1"/>
</dbReference>
<evidence type="ECO:0000256" key="4">
    <source>
        <dbReference type="ARBA" id="ARBA00022559"/>
    </source>
</evidence>
<evidence type="ECO:0000256" key="12">
    <source>
        <dbReference type="PIRSR" id="PIRSR619791-2"/>
    </source>
</evidence>
<dbReference type="SUPFAM" id="SSF63380">
    <property type="entry name" value="Riboflavin synthase domain-like"/>
    <property type="match status" value="1"/>
</dbReference>
<feature type="coiled-coil region" evidence="13">
    <location>
        <begin position="730"/>
        <end position="764"/>
    </location>
</feature>
<dbReference type="Gene3D" id="1.10.238.10">
    <property type="entry name" value="EF-hand"/>
    <property type="match status" value="1"/>
</dbReference>
<keyword evidence="8 14" id="KW-0472">Membrane</keyword>
<keyword evidence="7 14" id="KW-1133">Transmembrane helix</keyword>
<dbReference type="InterPro" id="IPR019791">
    <property type="entry name" value="Haem_peroxidase_animal"/>
</dbReference>
<dbReference type="GO" id="GO:0004601">
    <property type="term" value="F:peroxidase activity"/>
    <property type="evidence" value="ECO:0007669"/>
    <property type="project" value="UniProtKB-KW"/>
</dbReference>
<dbReference type="CDD" id="cd09820">
    <property type="entry name" value="dual_peroxidase_like"/>
    <property type="match status" value="1"/>
</dbReference>
<keyword evidence="12" id="KW-0479">Metal-binding</keyword>
<dbReference type="InterPro" id="IPR034821">
    <property type="entry name" value="DUOX_peroxidase"/>
</dbReference>